<dbReference type="RefSeq" id="WP_241659394.1">
    <property type="nucleotide sequence ID" value="NZ_QPJU01000005.1"/>
</dbReference>
<organism evidence="3 4">
    <name type="scientific">Extensimonas vulgaris</name>
    <dbReference type="NCBI Taxonomy" id="1031594"/>
    <lineage>
        <taxon>Bacteria</taxon>
        <taxon>Pseudomonadati</taxon>
        <taxon>Pseudomonadota</taxon>
        <taxon>Betaproteobacteria</taxon>
        <taxon>Burkholderiales</taxon>
        <taxon>Comamonadaceae</taxon>
        <taxon>Extensimonas</taxon>
    </lineage>
</organism>
<gene>
    <name evidence="3" type="ORF">DFR45_105148</name>
</gene>
<keyword evidence="2" id="KW-0732">Signal</keyword>
<evidence type="ECO:0008006" key="5">
    <source>
        <dbReference type="Google" id="ProtNLM"/>
    </source>
</evidence>
<feature type="signal peptide" evidence="2">
    <location>
        <begin position="1"/>
        <end position="42"/>
    </location>
</feature>
<accession>A0A369AJD9</accession>
<dbReference type="AlphaFoldDB" id="A0A369AJD9"/>
<feature type="chain" id="PRO_5016597124" description="PsiF repeat-containing protein" evidence="2">
    <location>
        <begin position="43"/>
        <end position="108"/>
    </location>
</feature>
<keyword evidence="4" id="KW-1185">Reference proteome</keyword>
<feature type="compositionally biased region" description="Polar residues" evidence="1">
    <location>
        <begin position="45"/>
        <end position="61"/>
    </location>
</feature>
<feature type="compositionally biased region" description="Basic and acidic residues" evidence="1">
    <location>
        <begin position="76"/>
        <end position="85"/>
    </location>
</feature>
<evidence type="ECO:0000313" key="3">
    <source>
        <dbReference type="EMBL" id="RCX09519.1"/>
    </source>
</evidence>
<evidence type="ECO:0000256" key="2">
    <source>
        <dbReference type="SAM" id="SignalP"/>
    </source>
</evidence>
<reference evidence="3 4" key="1">
    <citation type="submission" date="2018-07" db="EMBL/GenBank/DDBJ databases">
        <title>Genomic Encyclopedia of Type Strains, Phase IV (KMG-IV): sequencing the most valuable type-strain genomes for metagenomic binning, comparative biology and taxonomic classification.</title>
        <authorList>
            <person name="Goeker M."/>
        </authorList>
    </citation>
    <scope>NUCLEOTIDE SEQUENCE [LARGE SCALE GENOMIC DNA]</scope>
    <source>
        <strain evidence="3 4">DSM 100911</strain>
    </source>
</reference>
<sequence>MSSTTHKTAKDIALHARCSLRNAIFALCFALSLSAVPQAALAASKKSNSGDATTSVNNTRTAGKKKHKVHTTHLRSPSEETTAERDRRLYRECRGMPNAGACLGYTHK</sequence>
<proteinExistence type="predicted"/>
<feature type="region of interest" description="Disordered" evidence="1">
    <location>
        <begin position="42"/>
        <end position="85"/>
    </location>
</feature>
<name>A0A369AJD9_9BURK</name>
<evidence type="ECO:0000313" key="4">
    <source>
        <dbReference type="Proteomes" id="UP000252174"/>
    </source>
</evidence>
<evidence type="ECO:0000256" key="1">
    <source>
        <dbReference type="SAM" id="MobiDB-lite"/>
    </source>
</evidence>
<protein>
    <recommendedName>
        <fullName evidence="5">PsiF repeat-containing protein</fullName>
    </recommendedName>
</protein>
<comment type="caution">
    <text evidence="3">The sequence shown here is derived from an EMBL/GenBank/DDBJ whole genome shotgun (WGS) entry which is preliminary data.</text>
</comment>
<dbReference type="EMBL" id="QPJU01000005">
    <property type="protein sequence ID" value="RCX09519.1"/>
    <property type="molecule type" value="Genomic_DNA"/>
</dbReference>
<feature type="compositionally biased region" description="Basic residues" evidence="1">
    <location>
        <begin position="62"/>
        <end position="73"/>
    </location>
</feature>
<dbReference type="Proteomes" id="UP000252174">
    <property type="component" value="Unassembled WGS sequence"/>
</dbReference>